<dbReference type="GO" id="GO:0004888">
    <property type="term" value="F:transmembrane signaling receptor activity"/>
    <property type="evidence" value="ECO:0007669"/>
    <property type="project" value="InterPro"/>
</dbReference>
<dbReference type="InterPro" id="IPR018097">
    <property type="entry name" value="EGF_Ca-bd_CS"/>
</dbReference>
<dbReference type="KEGG" id="bspl:114848272"/>
<keyword evidence="20" id="KW-1185">Reference proteome</keyword>
<comment type="function">
    <text evidence="15">Endothelial cell receptor that plays a critical role in regulating several physiological processes including hemostasis, coagulation, fibrinolysis, inflammation, and angiogenesis. Acts as a cofactor for thrombin activation of protein C/PROC on the surface of vascular endothelial cells leading to initiation of the activated protein C anticoagulant pathway. Also accelerates the activation of the plasma carboxypeptidase B2/CPB2, which catalyzes removal of C-terminal basic amino acids from its substrates including kinins or anaphylatoxins leading to fibrinolysis inhibition. Plays critical protective roles in changing the cleavage specificity of protease-activated receptor 1/PAR1, inhibiting endothelial cell permeability and inflammation. Suppresses inflammation distinctly from its anticoagulant cofactor activity by sequestering HMGB1 thereby preventing it from engaging cellular receptors such as RAGE and contributing to the inflammatory response.</text>
</comment>
<keyword evidence="13 21" id="KW-0675">Receptor</keyword>
<comment type="subunit">
    <text evidence="16">Interacts with ITGAL, ITGAM and ITGB2. Interacts with thrombin/F2; this interaction switches the specificity of thrombin from a procoagulant to an anticoagulant and antifibrinolytic protease. Interacts with ANGP1 and ANGP2; these interactions significantly inhibit the generation of activated PC and TAFIa/CPB2 by the thrombin/thrombomodulin complex. Interacts with PF4; this interaction enhances generation of activated protein C. Interacts with HMGB1; this interaction inhibits HMGB1 inflammatory activity.</text>
</comment>
<keyword evidence="9" id="KW-0677">Repeat</keyword>
<evidence type="ECO:0000256" key="8">
    <source>
        <dbReference type="ARBA" id="ARBA00022734"/>
    </source>
</evidence>
<proteinExistence type="predicted"/>
<evidence type="ECO:0000256" key="1">
    <source>
        <dbReference type="ARBA" id="ARBA00004479"/>
    </source>
</evidence>
<evidence type="ECO:0000313" key="20">
    <source>
        <dbReference type="Proteomes" id="UP000515150"/>
    </source>
</evidence>
<dbReference type="RefSeq" id="XP_028994464.1">
    <property type="nucleotide sequence ID" value="XM_029138631.3"/>
</dbReference>
<dbReference type="Gene3D" id="2.10.25.10">
    <property type="entry name" value="Laminin"/>
    <property type="match status" value="3"/>
</dbReference>
<dbReference type="PROSITE" id="PS01187">
    <property type="entry name" value="EGF_CA"/>
    <property type="match status" value="1"/>
</dbReference>
<dbReference type="SMART" id="SM00034">
    <property type="entry name" value="CLECT"/>
    <property type="match status" value="1"/>
</dbReference>
<dbReference type="AlphaFoldDB" id="A0A6P7LKV2"/>
<dbReference type="InterPro" id="IPR016186">
    <property type="entry name" value="C-type_lectin-like/link_sf"/>
</dbReference>
<dbReference type="GO" id="GO:0005509">
    <property type="term" value="F:calcium ion binding"/>
    <property type="evidence" value="ECO:0007669"/>
    <property type="project" value="InterPro"/>
</dbReference>
<dbReference type="SUPFAM" id="SSF56436">
    <property type="entry name" value="C-type lectin-like"/>
    <property type="match status" value="1"/>
</dbReference>
<evidence type="ECO:0000256" key="12">
    <source>
        <dbReference type="ARBA" id="ARBA00023157"/>
    </source>
</evidence>
<dbReference type="PANTHER" id="PTHR14789">
    <property type="entry name" value="CHONDROLECTIN VARIANT CHODLFDELTAE"/>
    <property type="match status" value="1"/>
</dbReference>
<comment type="subcellular location">
    <subcellularLocation>
        <location evidence="1">Membrane</location>
        <topology evidence="1">Single-pass type I membrane protein</topology>
    </subcellularLocation>
</comment>
<dbReference type="OrthoDB" id="4062651at2759"/>
<evidence type="ECO:0000256" key="18">
    <source>
        <dbReference type="SAM" id="SignalP"/>
    </source>
</evidence>
<evidence type="ECO:0000256" key="2">
    <source>
        <dbReference type="ARBA" id="ARBA00019822"/>
    </source>
</evidence>
<dbReference type="SMART" id="SM00179">
    <property type="entry name" value="EGF_CA"/>
    <property type="match status" value="2"/>
</dbReference>
<evidence type="ECO:0000256" key="15">
    <source>
        <dbReference type="ARBA" id="ARBA00045242"/>
    </source>
</evidence>
<dbReference type="FunFam" id="2.10.25.10:FF:000009">
    <property type="entry name" value="Low-density lipoprotein receptor isoform 1"/>
    <property type="match status" value="1"/>
</dbReference>
<dbReference type="SUPFAM" id="SSF57196">
    <property type="entry name" value="EGF/Laminin"/>
    <property type="match status" value="3"/>
</dbReference>
<dbReference type="PROSITE" id="PS00010">
    <property type="entry name" value="ASX_HYDROXYL"/>
    <property type="match status" value="1"/>
</dbReference>
<dbReference type="Proteomes" id="UP000515150">
    <property type="component" value="Chromosome 22"/>
</dbReference>
<dbReference type="PROSITE" id="PS50041">
    <property type="entry name" value="C_TYPE_LECTIN_2"/>
    <property type="match status" value="1"/>
</dbReference>
<evidence type="ECO:0000256" key="3">
    <source>
        <dbReference type="ARBA" id="ARBA00022536"/>
    </source>
</evidence>
<evidence type="ECO:0000256" key="11">
    <source>
        <dbReference type="ARBA" id="ARBA00023136"/>
    </source>
</evidence>
<keyword evidence="7 18" id="KW-0732">Signal</keyword>
<name>A0A6P7LKV2_BETSP</name>
<dbReference type="Pfam" id="PF09064">
    <property type="entry name" value="EGF_Tme5"/>
    <property type="match status" value="1"/>
</dbReference>
<organism evidence="20 21">
    <name type="scientific">Betta splendens</name>
    <name type="common">Siamese fighting fish</name>
    <dbReference type="NCBI Taxonomy" id="158456"/>
    <lineage>
        <taxon>Eukaryota</taxon>
        <taxon>Metazoa</taxon>
        <taxon>Chordata</taxon>
        <taxon>Craniata</taxon>
        <taxon>Vertebrata</taxon>
        <taxon>Euteleostomi</taxon>
        <taxon>Actinopterygii</taxon>
        <taxon>Neopterygii</taxon>
        <taxon>Teleostei</taxon>
        <taxon>Neoteleostei</taxon>
        <taxon>Acanthomorphata</taxon>
        <taxon>Anabantaria</taxon>
        <taxon>Anabantiformes</taxon>
        <taxon>Anabantoidei</taxon>
        <taxon>Osphronemidae</taxon>
        <taxon>Betta</taxon>
    </lineage>
</organism>
<dbReference type="Pfam" id="PF07645">
    <property type="entry name" value="EGF_CA"/>
    <property type="match status" value="1"/>
</dbReference>
<sequence length="376" mass="41726">MACFRVKRKMTIFMSVLSLLTLEAGLSMSGACRPICSRGSCITVNHARVDFKSAEETCRDSDGELMTFQHETDEDILDIWSQGLNGSFWIGLRLPAGACSNLSDPFRGYGWISGGVHRRFIPTFTTWKSSTQVCSLHCVSLSTDGKWIESKCSDKVDGFLCRTEHKDACKRQGLSDPTVFQSPKGCSDYPCEHNCTDIKGGYKCSCRSGYIPDKKDPRTCQLHCGQKKCPAMCEKNTGDCYCPAGFIANDIAKLCEDIDECSMKECDQGCKNTFGSFECSCQEGFVLKSHVKCVKAVNTDMSVNTTPLTEGSAAFKNNTLKVSSAPTIRFLWIWIFVAVNIVVLIIIVRFCVVKRQRLREQNANQQSTATAHVENL</sequence>
<evidence type="ECO:0000256" key="17">
    <source>
        <dbReference type="SAM" id="Phobius"/>
    </source>
</evidence>
<dbReference type="InterPro" id="IPR051505">
    <property type="entry name" value="C-type_lectin_domain"/>
</dbReference>
<evidence type="ECO:0000256" key="9">
    <source>
        <dbReference type="ARBA" id="ARBA00022737"/>
    </source>
</evidence>
<evidence type="ECO:0000256" key="4">
    <source>
        <dbReference type="ARBA" id="ARBA00022553"/>
    </source>
</evidence>
<dbReference type="InterPro" id="IPR049883">
    <property type="entry name" value="NOTCH1_EGF-like"/>
</dbReference>
<evidence type="ECO:0000259" key="19">
    <source>
        <dbReference type="PROSITE" id="PS50041"/>
    </source>
</evidence>
<feature type="transmembrane region" description="Helical" evidence="17">
    <location>
        <begin position="331"/>
        <end position="352"/>
    </location>
</feature>
<dbReference type="PROSITE" id="PS01186">
    <property type="entry name" value="EGF_2"/>
    <property type="match status" value="1"/>
</dbReference>
<dbReference type="InterPro" id="IPR001881">
    <property type="entry name" value="EGF-like_Ca-bd_dom"/>
</dbReference>
<gene>
    <name evidence="21" type="primary">LOC114848272</name>
</gene>
<evidence type="ECO:0000256" key="14">
    <source>
        <dbReference type="ARBA" id="ARBA00023180"/>
    </source>
</evidence>
<dbReference type="GO" id="GO:0030246">
    <property type="term" value="F:carbohydrate binding"/>
    <property type="evidence" value="ECO:0007669"/>
    <property type="project" value="UniProtKB-KW"/>
</dbReference>
<evidence type="ECO:0000256" key="16">
    <source>
        <dbReference type="ARBA" id="ARBA00046453"/>
    </source>
</evidence>
<keyword evidence="5" id="KW-0254">Endocytosis</keyword>
<evidence type="ECO:0000313" key="21">
    <source>
        <dbReference type="RefSeq" id="XP_028994464.1"/>
    </source>
</evidence>
<evidence type="ECO:0000256" key="10">
    <source>
        <dbReference type="ARBA" id="ARBA00022989"/>
    </source>
</evidence>
<feature type="chain" id="PRO_5027580336" description="Thrombomodulin" evidence="18">
    <location>
        <begin position="28"/>
        <end position="376"/>
    </location>
</feature>
<dbReference type="GeneID" id="114848272"/>
<dbReference type="SMART" id="SM00181">
    <property type="entry name" value="EGF"/>
    <property type="match status" value="3"/>
</dbReference>
<dbReference type="InterPro" id="IPR000742">
    <property type="entry name" value="EGF"/>
</dbReference>
<accession>A0A6P7LKV2</accession>
<evidence type="ECO:0000256" key="6">
    <source>
        <dbReference type="ARBA" id="ARBA00022692"/>
    </source>
</evidence>
<keyword evidence="11 17" id="KW-0472">Membrane</keyword>
<keyword evidence="10 17" id="KW-1133">Transmembrane helix</keyword>
<keyword evidence="3" id="KW-0245">EGF-like domain</keyword>
<keyword evidence="8" id="KW-0430">Lectin</keyword>
<keyword evidence="12" id="KW-1015">Disulfide bond</keyword>
<dbReference type="InterPro" id="IPR016187">
    <property type="entry name" value="CTDL_fold"/>
</dbReference>
<dbReference type="InterPro" id="IPR000152">
    <property type="entry name" value="EGF-type_Asp/Asn_hydroxyl_site"/>
</dbReference>
<keyword evidence="14" id="KW-0325">Glycoprotein</keyword>
<dbReference type="InParanoid" id="A0A6P7LKV2"/>
<evidence type="ECO:0000256" key="5">
    <source>
        <dbReference type="ARBA" id="ARBA00022583"/>
    </source>
</evidence>
<keyword evidence="4" id="KW-0597">Phosphoprotein</keyword>
<dbReference type="Gene3D" id="3.10.100.10">
    <property type="entry name" value="Mannose-Binding Protein A, subunit A"/>
    <property type="match status" value="1"/>
</dbReference>
<protein>
    <recommendedName>
        <fullName evidence="2">Thrombomodulin</fullName>
    </recommendedName>
</protein>
<reference evidence="21" key="1">
    <citation type="submission" date="2025-08" db="UniProtKB">
        <authorList>
            <consortium name="RefSeq"/>
        </authorList>
    </citation>
    <scope>IDENTIFICATION</scope>
</reference>
<evidence type="ECO:0000256" key="13">
    <source>
        <dbReference type="ARBA" id="ARBA00023170"/>
    </source>
</evidence>
<dbReference type="InterPro" id="IPR015149">
    <property type="entry name" value="Tme5_EGF-like"/>
</dbReference>
<feature type="signal peptide" evidence="18">
    <location>
        <begin position="1"/>
        <end position="27"/>
    </location>
</feature>
<dbReference type="GO" id="GO:0006897">
    <property type="term" value="P:endocytosis"/>
    <property type="evidence" value="ECO:0007669"/>
    <property type="project" value="UniProtKB-KW"/>
</dbReference>
<dbReference type="GO" id="GO:0016020">
    <property type="term" value="C:membrane"/>
    <property type="evidence" value="ECO:0007669"/>
    <property type="project" value="UniProtKB-SubCell"/>
</dbReference>
<evidence type="ECO:0000256" key="7">
    <source>
        <dbReference type="ARBA" id="ARBA00022729"/>
    </source>
</evidence>
<keyword evidence="6 17" id="KW-0812">Transmembrane</keyword>
<feature type="domain" description="C-type lectin" evidence="19">
    <location>
        <begin position="37"/>
        <end position="155"/>
    </location>
</feature>
<dbReference type="Pfam" id="PF00059">
    <property type="entry name" value="Lectin_C"/>
    <property type="match status" value="1"/>
</dbReference>
<dbReference type="InterPro" id="IPR001304">
    <property type="entry name" value="C-type_lectin-like"/>
</dbReference>
<dbReference type="PANTHER" id="PTHR14789:SF9">
    <property type="entry name" value="THROMBOMODULIN"/>
    <property type="match status" value="1"/>
</dbReference>